<protein>
    <submittedName>
        <fullName evidence="1">Uncharacterized protein</fullName>
    </submittedName>
</protein>
<evidence type="ECO:0000313" key="1">
    <source>
        <dbReference type="EMBL" id="KAK9238049.1"/>
    </source>
</evidence>
<gene>
    <name evidence="1" type="ORF">V1525DRAFT_402295</name>
</gene>
<proteinExistence type="predicted"/>
<dbReference type="Proteomes" id="UP001433508">
    <property type="component" value="Unassembled WGS sequence"/>
</dbReference>
<reference evidence="2" key="1">
    <citation type="journal article" date="2024" name="Front. Bioeng. Biotechnol.">
        <title>Genome-scale model development and genomic sequencing of the oleaginous clade Lipomyces.</title>
        <authorList>
            <person name="Czajka J.J."/>
            <person name="Han Y."/>
            <person name="Kim J."/>
            <person name="Mondo S.J."/>
            <person name="Hofstad B.A."/>
            <person name="Robles A."/>
            <person name="Haridas S."/>
            <person name="Riley R."/>
            <person name="LaButti K."/>
            <person name="Pangilinan J."/>
            <person name="Andreopoulos W."/>
            <person name="Lipzen A."/>
            <person name="Yan J."/>
            <person name="Wang M."/>
            <person name="Ng V."/>
            <person name="Grigoriev I.V."/>
            <person name="Spatafora J.W."/>
            <person name="Magnuson J.K."/>
            <person name="Baker S.E."/>
            <person name="Pomraning K.R."/>
        </authorList>
    </citation>
    <scope>NUCLEOTIDE SEQUENCE [LARGE SCALE GENOMIC DNA]</scope>
    <source>
        <strain evidence="2">CBS 7786</strain>
    </source>
</reference>
<dbReference type="EMBL" id="MU971361">
    <property type="protein sequence ID" value="KAK9238049.1"/>
    <property type="molecule type" value="Genomic_DNA"/>
</dbReference>
<accession>A0ACC3T3P3</accession>
<evidence type="ECO:0000313" key="2">
    <source>
        <dbReference type="Proteomes" id="UP001433508"/>
    </source>
</evidence>
<comment type="caution">
    <text evidence="1">The sequence shown here is derived from an EMBL/GenBank/DDBJ whole genome shotgun (WGS) entry which is preliminary data.</text>
</comment>
<keyword evidence="2" id="KW-1185">Reference proteome</keyword>
<sequence length="1419" mass="156087">MPLDPLILPFTHWPVAYHQEYGRDQSDPPTRQEPVSQELIAAMSKMPSDTVLTCATVFSRGVVLGLASGAIEILQWDEFGGTSMGLSPLSTTAGHRRSPVVALRRVTAKDTEGRLELLISAAENGEILKHSLPSGRVLKSTTVPFRPNGILPIDKLILVYGRSTELWILHQSTLEPHIIMAGMLNTWPIPLPLFAERIVTLNDAGDGQHWKIWSDEARVERITSFGAPMSIFNQATAHVLTANRANSLASTNRSTRNSKDSMKLKLGDPDYGAIISVNTVGEILWLIVQVNGWCLYKWEEDKFLEVTQQEFTGISGAASSDAVDHHQPNWFSVWNQAGDIVFAVIETINGKISCKPQKFPASAKSNGVQTLAMVFKVGANHSVQIPTAPLIMDQKDIVLEFFYLEGEIRYRIGNLKKLTWSEDDYPIHRAHHFFNQRGPARASPPSIPECHSDYPATETEDISEAMLLGSQSPTPPLPHTGQLTAGLTILPQKGAAFGPCNTSTIFAGMLVFGCGLFVNAYSLPRYLLAFESPERTIEIPEKGSIVTHLAGVTLSDGSEYLVIGTSGGAVYLLKSERWEVSGRIALFGSPVLYSVLLSNTNTLSRDLIVVSSRDGTVCIVNPREAKKLFTIPGHFTQIRLLAVPKHSNVVIILYEDRSGRLCNLRNGEINSLNEIPVDNEEEWEISYVKVRPTIPEDELMYTDSRYTINGSSTVFVNMYVLLSELTRTAFKMAPESTMPSDSHALTNTKAVLSSLFSRNAFECLKSSDLGPVNSNSKETGTVRVDYCRLIELLFLTSSANGEREVLPSSSPYTVPAKLGSRGISNTLTVFHAHQDLLEISGEITAVVFMVCTALCRVLLTLQLSDPAGEQTEEKTKLIDAYYWRFVHVLFSTSESIEGQQYKRPWLRGFARFWTSDHCDFRYAARTCLDMRIMQLGQRPKELSLTISRWRVMLSGVAVGGRKAPTTSHISRRRPSMSPDAHRTSLERINTADGPDLPINDEFVDDMSDMPSPSIMVPGDENCNYSMDETAALATIILGNVAIKFADRIAHAALREIVAALEIMLLFSDEAEGGPADDAKATKELQDIAIELVGMGWHIWGDDRFFPTEVVINRLIEFLGADPTPIVSSLGKKASTDSESVKGGVTMLTSASPMTDADRRRHELLQSTVMSIASQSINRVVEVCSSTIVSAAELQSRIGAVKFMYHVVRQRPEILIDRLFPLVDATIATLDPSSSGVRNKLVTSITALYNALVTSYSVVASHRAQQRLALSMRPDLLLVYDLRSGTQMARLEGAKNHCLEIRFSPEGRHVMGIDRETSEVFVWKLGHSLLSMIQSIGGGGQGLVGHHGGTGGHLKGAATGAAGRDLVYPRFVGNFKPGIQQLVLSDLKDDNSMVDVSWKQEKVIEIAVGGTRQIFDFTNT</sequence>
<name>A0ACC3T3P3_LIPKO</name>
<organism evidence="1 2">
    <name type="scientific">Lipomyces kononenkoae</name>
    <name type="common">Yeast</name>
    <dbReference type="NCBI Taxonomy" id="34357"/>
    <lineage>
        <taxon>Eukaryota</taxon>
        <taxon>Fungi</taxon>
        <taxon>Dikarya</taxon>
        <taxon>Ascomycota</taxon>
        <taxon>Saccharomycotina</taxon>
        <taxon>Lipomycetes</taxon>
        <taxon>Lipomycetales</taxon>
        <taxon>Lipomycetaceae</taxon>
        <taxon>Lipomyces</taxon>
    </lineage>
</organism>